<name>A0A4Y7Q2M6_9AGAM</name>
<sequence length="810" mass="91875">MRKSHPLALRSPPPHNDAIGNNDGRDNGTSDEMEGADEMDIADHTRTVNESGDLGEFEGDYMPMDDEYQAEIDYEMYDGHEHGTPTIANSPHLSSGESSDNGDTGEASDEEEYPIPHASRRESRDPPRRHFKTTYHERMNGVPCDQNGVDLPPGSPTPPANNADLSSDDWSPFQNRVEFETAEFLYKRVQMSAKNIDTLMDLWGATLSQHDDEAPYANHKDMYNVIDHTKLGEVPWQSFTVKYKGPKPDHNVPPWMEDEHTVWFRDPHGVVKKMLANPDFKDEFDYAPLCEEDDNGKRRWKNFMSGDWVWNQAVEFIPCVLEDLMTLFMFQDIICGDPATEGSMLVPIIIGSDKTTVSVATGQNDFYPVYLSIGNVHNNVRRAHRNAVSVIAFLSMPKTDRKYASDPTFVKFRRQLFHSSLSTILASLRRGMTKPEVVRCPDGHFRRAIYDLACYIADYPEQALLANIVSGWCPKCAAMPIELDGGGLPRSREHTELVVKNLELGVLWNEYGLVGDIIVLRIKNRNGGDMFAPGEPHLRPRERINMIQNMIEDYLKRQKERDHHWEDGVDNPYQTRSVPFTERLFKEISPLATSAAALAPSQPLADRVIRAPRHFRLWVGRGGRMHLDRRLHVAPSTHVLDNYIRAEPLFPKRLDGLDKAELDEHAARVSERWKFDPDTVMANGDVGTDKEDRILLMTSSQSQIMRHQMRFLQDNDHAYLTTDPRLFLPDGNNYSMATMVMVDNRAWSSLHVRQWDGTQQHSKASSFAGTTFTTSTSSSTPTSASNTLSVSTITKRGAPGKPRPRRSPRR</sequence>
<accession>A0A4Y7Q2M6</accession>
<dbReference type="OrthoDB" id="3199698at2759"/>
<feature type="compositionally biased region" description="Polar residues" evidence="1">
    <location>
        <begin position="86"/>
        <end position="102"/>
    </location>
</feature>
<keyword evidence="3" id="KW-1185">Reference proteome</keyword>
<feature type="compositionally biased region" description="Acidic residues" evidence="1">
    <location>
        <begin position="29"/>
        <end position="40"/>
    </location>
</feature>
<organism evidence="2 3">
    <name type="scientific">Rickenella mellea</name>
    <dbReference type="NCBI Taxonomy" id="50990"/>
    <lineage>
        <taxon>Eukaryota</taxon>
        <taxon>Fungi</taxon>
        <taxon>Dikarya</taxon>
        <taxon>Basidiomycota</taxon>
        <taxon>Agaricomycotina</taxon>
        <taxon>Agaricomycetes</taxon>
        <taxon>Hymenochaetales</taxon>
        <taxon>Rickenellaceae</taxon>
        <taxon>Rickenella</taxon>
    </lineage>
</organism>
<proteinExistence type="predicted"/>
<dbReference type="STRING" id="50990.A0A4Y7Q2M6"/>
<evidence type="ECO:0000313" key="2">
    <source>
        <dbReference type="EMBL" id="TDL21907.1"/>
    </source>
</evidence>
<protein>
    <submittedName>
        <fullName evidence="2">Uncharacterized protein</fullName>
    </submittedName>
</protein>
<dbReference type="InterPro" id="IPR041078">
    <property type="entry name" value="Plavaka"/>
</dbReference>
<feature type="compositionally biased region" description="Acidic residues" evidence="1">
    <location>
        <begin position="53"/>
        <end position="76"/>
    </location>
</feature>
<evidence type="ECO:0000313" key="3">
    <source>
        <dbReference type="Proteomes" id="UP000294933"/>
    </source>
</evidence>
<dbReference type="Proteomes" id="UP000294933">
    <property type="component" value="Unassembled WGS sequence"/>
</dbReference>
<feature type="region of interest" description="Disordered" evidence="1">
    <location>
        <begin position="1"/>
        <end position="169"/>
    </location>
</feature>
<reference evidence="2 3" key="1">
    <citation type="submission" date="2018-06" db="EMBL/GenBank/DDBJ databases">
        <title>A transcriptomic atlas of mushroom development highlights an independent origin of complex multicellularity.</title>
        <authorList>
            <consortium name="DOE Joint Genome Institute"/>
            <person name="Krizsan K."/>
            <person name="Almasi E."/>
            <person name="Merenyi Z."/>
            <person name="Sahu N."/>
            <person name="Viragh M."/>
            <person name="Koszo T."/>
            <person name="Mondo S."/>
            <person name="Kiss B."/>
            <person name="Balint B."/>
            <person name="Kues U."/>
            <person name="Barry K."/>
            <person name="Hegedus J.C."/>
            <person name="Henrissat B."/>
            <person name="Johnson J."/>
            <person name="Lipzen A."/>
            <person name="Ohm R."/>
            <person name="Nagy I."/>
            <person name="Pangilinan J."/>
            <person name="Yan J."/>
            <person name="Xiong Y."/>
            <person name="Grigoriev I.V."/>
            <person name="Hibbett D.S."/>
            <person name="Nagy L.G."/>
        </authorList>
    </citation>
    <scope>NUCLEOTIDE SEQUENCE [LARGE SCALE GENOMIC DNA]</scope>
    <source>
        <strain evidence="2 3">SZMC22713</strain>
    </source>
</reference>
<dbReference type="AlphaFoldDB" id="A0A4Y7Q2M6"/>
<gene>
    <name evidence="2" type="ORF">BD410DRAFT_840292</name>
</gene>
<feature type="compositionally biased region" description="Basic and acidic residues" evidence="1">
    <location>
        <begin position="119"/>
        <end position="139"/>
    </location>
</feature>
<dbReference type="EMBL" id="ML170178">
    <property type="protein sequence ID" value="TDL21907.1"/>
    <property type="molecule type" value="Genomic_DNA"/>
</dbReference>
<feature type="region of interest" description="Disordered" evidence="1">
    <location>
        <begin position="760"/>
        <end position="810"/>
    </location>
</feature>
<dbReference type="VEuPathDB" id="FungiDB:BD410DRAFT_840292"/>
<feature type="compositionally biased region" description="Low complexity" evidence="1">
    <location>
        <begin position="762"/>
        <end position="800"/>
    </location>
</feature>
<evidence type="ECO:0000256" key="1">
    <source>
        <dbReference type="SAM" id="MobiDB-lite"/>
    </source>
</evidence>
<dbReference type="Pfam" id="PF18759">
    <property type="entry name" value="Plavaka"/>
    <property type="match status" value="1"/>
</dbReference>